<dbReference type="SMART" id="SM00829">
    <property type="entry name" value="PKS_ER"/>
    <property type="match status" value="1"/>
</dbReference>
<dbReference type="CDD" id="cd08286">
    <property type="entry name" value="FDH_like_ADH2"/>
    <property type="match status" value="1"/>
</dbReference>
<sequence>MKALVDGGPGNKSWETVALPDLVDDRDAIVRVDAVTICGTDLHILKGDVPEVQPGQILGHEAVGTVVEVGTAVSGITVGSRVLVSCISGCGRCRYCRKGSYGQCVNGGGWILGHLINGTQAEFVRVPFADTSLYPLPDAVSDESALMLADIVPTAYEVGVLNGTVSPADTVAIVGAGPIGLASIMTAHLFSPARVIAIDLAPSRLEAAKHFGADVALLADEDPERAVMELTEGLGADVVIEAVGTPDTFELCTRLVRPGGHVANVGVHGKPATLHLETLWIKNVTITTGLVDTYSTSTLLQMLASGQLDTAKFITHRFHLHEMMEAYSVFADASSTGALKVALTRD</sequence>
<organism evidence="8 9">
    <name type="scientific">Microlunatus panaciterrae</name>
    <dbReference type="NCBI Taxonomy" id="400768"/>
    <lineage>
        <taxon>Bacteria</taxon>
        <taxon>Bacillati</taxon>
        <taxon>Actinomycetota</taxon>
        <taxon>Actinomycetes</taxon>
        <taxon>Propionibacteriales</taxon>
        <taxon>Propionibacteriaceae</taxon>
        <taxon>Microlunatus</taxon>
    </lineage>
</organism>
<keyword evidence="3 6" id="KW-0479">Metal-binding</keyword>
<evidence type="ECO:0000256" key="1">
    <source>
        <dbReference type="ARBA" id="ARBA00001947"/>
    </source>
</evidence>
<dbReference type="PROSITE" id="PS00059">
    <property type="entry name" value="ADH_ZINC"/>
    <property type="match status" value="1"/>
</dbReference>
<comment type="caution">
    <text evidence="8">The sequence shown here is derived from an EMBL/GenBank/DDBJ whole genome shotgun (WGS) entry which is preliminary data.</text>
</comment>
<dbReference type="Pfam" id="PF08240">
    <property type="entry name" value="ADH_N"/>
    <property type="match status" value="1"/>
</dbReference>
<dbReference type="PANTHER" id="PTHR42813">
    <property type="entry name" value="ZINC-TYPE ALCOHOL DEHYDROGENASE-LIKE"/>
    <property type="match status" value="1"/>
</dbReference>
<keyword evidence="5 8" id="KW-0560">Oxidoreductase</keyword>
<dbReference type="InterPro" id="IPR013149">
    <property type="entry name" value="ADH-like_C"/>
</dbReference>
<evidence type="ECO:0000256" key="5">
    <source>
        <dbReference type="ARBA" id="ARBA00023002"/>
    </source>
</evidence>
<evidence type="ECO:0000313" key="8">
    <source>
        <dbReference type="EMBL" id="MBM7797670.1"/>
    </source>
</evidence>
<keyword evidence="9" id="KW-1185">Reference proteome</keyword>
<dbReference type="EC" id="1.1.1.-" evidence="8"/>
<gene>
    <name evidence="8" type="ORF">JOE57_000591</name>
</gene>
<dbReference type="PANTHER" id="PTHR42813:SF4">
    <property type="entry name" value="NADP-DEPENDENT ISOPROPANOL DEHYDROGENASE"/>
    <property type="match status" value="1"/>
</dbReference>
<dbReference type="RefSeq" id="WP_204920185.1">
    <property type="nucleotide sequence ID" value="NZ_BAAAQP010000011.1"/>
</dbReference>
<dbReference type="SUPFAM" id="SSF51735">
    <property type="entry name" value="NAD(P)-binding Rossmann-fold domains"/>
    <property type="match status" value="1"/>
</dbReference>
<evidence type="ECO:0000313" key="9">
    <source>
        <dbReference type="Proteomes" id="UP000704762"/>
    </source>
</evidence>
<dbReference type="EMBL" id="JAFBCF010000001">
    <property type="protein sequence ID" value="MBM7797670.1"/>
    <property type="molecule type" value="Genomic_DNA"/>
</dbReference>
<keyword evidence="4 6" id="KW-0862">Zinc</keyword>
<evidence type="ECO:0000256" key="3">
    <source>
        <dbReference type="ARBA" id="ARBA00022723"/>
    </source>
</evidence>
<comment type="cofactor">
    <cofactor evidence="1 6">
        <name>Zn(2+)</name>
        <dbReference type="ChEBI" id="CHEBI:29105"/>
    </cofactor>
</comment>
<accession>A0ABS2RF92</accession>
<name>A0ABS2RF92_9ACTN</name>
<dbReference type="InterPro" id="IPR002328">
    <property type="entry name" value="ADH_Zn_CS"/>
</dbReference>
<protein>
    <submittedName>
        <fullName evidence="8">Alcohol dehydrogenase</fullName>
        <ecNumber evidence="8">1.1.1.-</ecNumber>
    </submittedName>
</protein>
<evidence type="ECO:0000256" key="6">
    <source>
        <dbReference type="RuleBase" id="RU361277"/>
    </source>
</evidence>
<comment type="similarity">
    <text evidence="2 6">Belongs to the zinc-containing alcohol dehydrogenase family.</text>
</comment>
<dbReference type="Gene3D" id="3.40.50.720">
    <property type="entry name" value="NAD(P)-binding Rossmann-like Domain"/>
    <property type="match status" value="1"/>
</dbReference>
<evidence type="ECO:0000256" key="2">
    <source>
        <dbReference type="ARBA" id="ARBA00008072"/>
    </source>
</evidence>
<feature type="domain" description="Enoyl reductase (ER)" evidence="7">
    <location>
        <begin position="7"/>
        <end position="343"/>
    </location>
</feature>
<dbReference type="SUPFAM" id="SSF50129">
    <property type="entry name" value="GroES-like"/>
    <property type="match status" value="1"/>
</dbReference>
<dbReference type="Proteomes" id="UP000704762">
    <property type="component" value="Unassembled WGS sequence"/>
</dbReference>
<dbReference type="InterPro" id="IPR011032">
    <property type="entry name" value="GroES-like_sf"/>
</dbReference>
<proteinExistence type="inferred from homology"/>
<evidence type="ECO:0000256" key="4">
    <source>
        <dbReference type="ARBA" id="ARBA00022833"/>
    </source>
</evidence>
<dbReference type="InterPro" id="IPR036291">
    <property type="entry name" value="NAD(P)-bd_dom_sf"/>
</dbReference>
<dbReference type="Pfam" id="PF00107">
    <property type="entry name" value="ADH_zinc_N"/>
    <property type="match status" value="1"/>
</dbReference>
<dbReference type="Gene3D" id="3.90.180.10">
    <property type="entry name" value="Medium-chain alcohol dehydrogenases, catalytic domain"/>
    <property type="match status" value="1"/>
</dbReference>
<dbReference type="InterPro" id="IPR013154">
    <property type="entry name" value="ADH-like_N"/>
</dbReference>
<dbReference type="GO" id="GO:0016491">
    <property type="term" value="F:oxidoreductase activity"/>
    <property type="evidence" value="ECO:0007669"/>
    <property type="project" value="UniProtKB-KW"/>
</dbReference>
<evidence type="ECO:0000259" key="7">
    <source>
        <dbReference type="SMART" id="SM00829"/>
    </source>
</evidence>
<reference evidence="8 9" key="1">
    <citation type="submission" date="2021-01" db="EMBL/GenBank/DDBJ databases">
        <title>Sequencing the genomes of 1000 actinobacteria strains.</title>
        <authorList>
            <person name="Klenk H.-P."/>
        </authorList>
    </citation>
    <scope>NUCLEOTIDE SEQUENCE [LARGE SCALE GENOMIC DNA]</scope>
    <source>
        <strain evidence="8 9">DSM 18662</strain>
    </source>
</reference>
<dbReference type="InterPro" id="IPR020843">
    <property type="entry name" value="ER"/>
</dbReference>